<gene>
    <name evidence="1" type="ORF">S01H1_19548</name>
</gene>
<reference evidence="1" key="1">
    <citation type="journal article" date="2014" name="Front. Microbiol.">
        <title>High frequency of phylogenetically diverse reductive dehalogenase-homologous genes in deep subseafloor sedimentary metagenomes.</title>
        <authorList>
            <person name="Kawai M."/>
            <person name="Futagami T."/>
            <person name="Toyoda A."/>
            <person name="Takaki Y."/>
            <person name="Nishi S."/>
            <person name="Hori S."/>
            <person name="Arai W."/>
            <person name="Tsubouchi T."/>
            <person name="Morono Y."/>
            <person name="Uchiyama I."/>
            <person name="Ito T."/>
            <person name="Fujiyama A."/>
            <person name="Inagaki F."/>
            <person name="Takami H."/>
        </authorList>
    </citation>
    <scope>NUCLEOTIDE SEQUENCE</scope>
    <source>
        <strain evidence="1">Expedition CK06-06</strain>
    </source>
</reference>
<evidence type="ECO:0000313" key="1">
    <source>
        <dbReference type="EMBL" id="GAF95053.1"/>
    </source>
</evidence>
<comment type="caution">
    <text evidence="1">The sequence shown here is derived from an EMBL/GenBank/DDBJ whole genome shotgun (WGS) entry which is preliminary data.</text>
</comment>
<name>X0TND3_9ZZZZ</name>
<feature type="non-terminal residue" evidence="1">
    <location>
        <position position="1"/>
    </location>
</feature>
<protein>
    <submittedName>
        <fullName evidence="1">Uncharacterized protein</fullName>
    </submittedName>
</protein>
<organism evidence="1">
    <name type="scientific">marine sediment metagenome</name>
    <dbReference type="NCBI Taxonomy" id="412755"/>
    <lineage>
        <taxon>unclassified sequences</taxon>
        <taxon>metagenomes</taxon>
        <taxon>ecological metagenomes</taxon>
    </lineage>
</organism>
<dbReference type="AlphaFoldDB" id="X0TND3"/>
<sequence length="202" mass="23126">VPHRLINFDLAKKYCCGENATVYKKGESLIFEFCSEPEYSEWEESESRLSSLIPLRFDIIRGDYRCLYLGWLYCAQTGDFGEDEFDPPVPPNLGDLTAPLKSFVDFMRIDIDLIVVAAENSASKDMQAEHQEKLKSWISNLPEKEKDEILFRMVKANGPYAGTELMQRFQQTVPIKDNYKSGKKLRTVEDLMTKAEAYAAGK</sequence>
<dbReference type="EMBL" id="BARS01010571">
    <property type="protein sequence ID" value="GAF95053.1"/>
    <property type="molecule type" value="Genomic_DNA"/>
</dbReference>
<accession>X0TND3</accession>
<proteinExistence type="predicted"/>